<keyword evidence="3" id="KW-1185">Reference proteome</keyword>
<organism evidence="2 3">
    <name type="scientific">Lysobacter capsici AZ78</name>
    <dbReference type="NCBI Taxonomy" id="1444315"/>
    <lineage>
        <taxon>Bacteria</taxon>
        <taxon>Pseudomonadati</taxon>
        <taxon>Pseudomonadota</taxon>
        <taxon>Gammaproteobacteria</taxon>
        <taxon>Lysobacterales</taxon>
        <taxon>Lysobacteraceae</taxon>
        <taxon>Lysobacter</taxon>
    </lineage>
</organism>
<feature type="chain" id="PRO_5007131596" evidence="1">
    <location>
        <begin position="30"/>
        <end position="153"/>
    </location>
</feature>
<keyword evidence="1" id="KW-0732">Signal</keyword>
<dbReference type="AlphaFoldDB" id="A0A108U6F8"/>
<sequence>MPMSAHPVARGLAASLAIALTAIAAPAQAAGHSCFIDRVESVPEGVRVYFDAAADSTVSVRLKGETAYTRSYRTRDGKLRPGDDDQAVEQAFVPLAEGDGMSMLNGPYDRCTVEVARHGGYIGVLAANVVSEPGASRVQEEFIPALVSATAPH</sequence>
<feature type="signal peptide" evidence="1">
    <location>
        <begin position="1"/>
        <end position="29"/>
    </location>
</feature>
<name>A0A108U6F8_9GAMM</name>
<dbReference type="OrthoDB" id="9886585at2"/>
<dbReference type="EMBL" id="JAJA02000001">
    <property type="protein sequence ID" value="KWS03421.1"/>
    <property type="molecule type" value="Genomic_DNA"/>
</dbReference>
<dbReference type="RefSeq" id="WP_036109543.1">
    <property type="nucleotide sequence ID" value="NZ_JAJA02000001.1"/>
</dbReference>
<dbReference type="Proteomes" id="UP000023435">
    <property type="component" value="Unassembled WGS sequence"/>
</dbReference>
<evidence type="ECO:0000313" key="2">
    <source>
        <dbReference type="EMBL" id="KWS03421.1"/>
    </source>
</evidence>
<gene>
    <name evidence="2" type="ORF">AZ78_0968</name>
</gene>
<evidence type="ECO:0000256" key="1">
    <source>
        <dbReference type="SAM" id="SignalP"/>
    </source>
</evidence>
<evidence type="ECO:0000313" key="3">
    <source>
        <dbReference type="Proteomes" id="UP000023435"/>
    </source>
</evidence>
<accession>A0A108U6F8</accession>
<comment type="caution">
    <text evidence="2">The sequence shown here is derived from an EMBL/GenBank/DDBJ whole genome shotgun (WGS) entry which is preliminary data.</text>
</comment>
<reference evidence="2 3" key="1">
    <citation type="journal article" date="2014" name="Genome Announc.">
        <title>Draft Genome Sequence of Lysobacter capsici AZ78, a Bacterium Antagonistic to Plant-Pathogenic Oomycetes.</title>
        <authorList>
            <person name="Puopolo G."/>
            <person name="Sonego P."/>
            <person name="Engelen K."/>
            <person name="Pertot I."/>
        </authorList>
    </citation>
    <scope>NUCLEOTIDE SEQUENCE [LARGE SCALE GENOMIC DNA]</scope>
    <source>
        <strain evidence="2 3">AZ78</strain>
    </source>
</reference>
<proteinExistence type="predicted"/>
<protein>
    <submittedName>
        <fullName evidence="2">Uncharacterized protein</fullName>
    </submittedName>
</protein>